<dbReference type="EMBL" id="ADVG01000003">
    <property type="protein sequence ID" value="EFH84858.1"/>
    <property type="molecule type" value="Genomic_DNA"/>
</dbReference>
<sequence length="418" mass="44528">MSTQTQAQVKTTSISKPSFIAMPTRLLQRKCNCGGHAGVDGECEECRNKRRSLQRHGTTLAPSLKVPSIVHGVLLSPGEPLDTSTRVFMEPRFGYDLSIVQIRSASSDLGNTHVAGGGGERGDAAVADAGINTDAPAGETVGVDAAASTAPEETPDEAEAAAPAAVLSWAQVLRFPHDALWFFCGEHPRSFSTTSVLRASGFSDPTHLRWRISIGPDKIAFQGPPTGEEVRVKSTEGSAHLNDIDVEVREGTGATARRFTGSLTVRKPHHLLARGVPTDHGACPPWATGCVAPAYWTELGYRVVDNVGGTIVGATVNENFPGAKTNDQANDWESPAAFSTTSFWRETDGAFVDNWFHFGGTPSPVAPGAPTAGQSVDRIPHEFYVGNETSGKGCRVQTHTAHRYLGFARHEGIRTPVP</sequence>
<dbReference type="AlphaFoldDB" id="D6TXC5"/>
<dbReference type="InParanoid" id="D6TXC5"/>
<evidence type="ECO:0000313" key="1">
    <source>
        <dbReference type="EMBL" id="EFH84858.1"/>
    </source>
</evidence>
<name>D6TXC5_KTERA</name>
<keyword evidence="2" id="KW-1185">Reference proteome</keyword>
<organism evidence="1 2">
    <name type="scientific">Ktedonobacter racemifer DSM 44963</name>
    <dbReference type="NCBI Taxonomy" id="485913"/>
    <lineage>
        <taxon>Bacteria</taxon>
        <taxon>Bacillati</taxon>
        <taxon>Chloroflexota</taxon>
        <taxon>Ktedonobacteria</taxon>
        <taxon>Ktedonobacterales</taxon>
        <taxon>Ktedonobacteraceae</taxon>
        <taxon>Ktedonobacter</taxon>
    </lineage>
</organism>
<proteinExistence type="predicted"/>
<dbReference type="STRING" id="485913.Krac_5973"/>
<protein>
    <submittedName>
        <fullName evidence="1">Uncharacterized protein</fullName>
    </submittedName>
</protein>
<dbReference type="Proteomes" id="UP000004508">
    <property type="component" value="Unassembled WGS sequence"/>
</dbReference>
<dbReference type="RefSeq" id="WP_007916668.1">
    <property type="nucleotide sequence ID" value="NZ_ADVG01000003.1"/>
</dbReference>
<reference evidence="1 2" key="1">
    <citation type="journal article" date="2011" name="Stand. Genomic Sci.">
        <title>Non-contiguous finished genome sequence and contextual data of the filamentous soil bacterium Ktedonobacter racemifer type strain (SOSP1-21).</title>
        <authorList>
            <person name="Chang Y.J."/>
            <person name="Land M."/>
            <person name="Hauser L."/>
            <person name="Chertkov O."/>
            <person name="Del Rio T.G."/>
            <person name="Nolan M."/>
            <person name="Copeland A."/>
            <person name="Tice H."/>
            <person name="Cheng J.F."/>
            <person name="Lucas S."/>
            <person name="Han C."/>
            <person name="Goodwin L."/>
            <person name="Pitluck S."/>
            <person name="Ivanova N."/>
            <person name="Ovchinikova G."/>
            <person name="Pati A."/>
            <person name="Chen A."/>
            <person name="Palaniappan K."/>
            <person name="Mavromatis K."/>
            <person name="Liolios K."/>
            <person name="Brettin T."/>
            <person name="Fiebig A."/>
            <person name="Rohde M."/>
            <person name="Abt B."/>
            <person name="Goker M."/>
            <person name="Detter J.C."/>
            <person name="Woyke T."/>
            <person name="Bristow J."/>
            <person name="Eisen J.A."/>
            <person name="Markowitz V."/>
            <person name="Hugenholtz P."/>
            <person name="Kyrpides N.C."/>
            <person name="Klenk H.P."/>
            <person name="Lapidus A."/>
        </authorList>
    </citation>
    <scope>NUCLEOTIDE SEQUENCE [LARGE SCALE GENOMIC DNA]</scope>
    <source>
        <strain evidence="2">DSM 44963</strain>
    </source>
</reference>
<evidence type="ECO:0000313" key="2">
    <source>
        <dbReference type="Proteomes" id="UP000004508"/>
    </source>
</evidence>
<accession>D6TXC5</accession>
<gene>
    <name evidence="1" type="ORF">Krac_5973</name>
</gene>
<dbReference type="OrthoDB" id="5959139at2"/>
<comment type="caution">
    <text evidence="1">The sequence shown here is derived from an EMBL/GenBank/DDBJ whole genome shotgun (WGS) entry which is preliminary data.</text>
</comment>
<dbReference type="eggNOG" id="COG3115">
    <property type="taxonomic scope" value="Bacteria"/>
</dbReference>